<proteinExistence type="predicted"/>
<feature type="domain" description="Beta-lactamase-related" evidence="1">
    <location>
        <begin position="162"/>
        <end position="265"/>
    </location>
</feature>
<evidence type="ECO:0000313" key="2">
    <source>
        <dbReference type="EMBL" id="WAR31048.1"/>
    </source>
</evidence>
<evidence type="ECO:0000259" key="1">
    <source>
        <dbReference type="Pfam" id="PF00144"/>
    </source>
</evidence>
<dbReference type="PANTHER" id="PTHR43319:SF3">
    <property type="entry name" value="BETA-LACTAMASE-RELATED DOMAIN-CONTAINING PROTEIN"/>
    <property type="match status" value="1"/>
</dbReference>
<gene>
    <name evidence="2" type="ORF">MAR_033590</name>
</gene>
<protein>
    <submittedName>
        <fullName evidence="2">LACT2-like protein</fullName>
    </submittedName>
</protein>
<dbReference type="Gene3D" id="3.40.710.10">
    <property type="entry name" value="DD-peptidase/beta-lactamase superfamily"/>
    <property type="match status" value="2"/>
</dbReference>
<dbReference type="PANTHER" id="PTHR43319">
    <property type="entry name" value="BETA-LACTAMASE-RELATED"/>
    <property type="match status" value="1"/>
</dbReference>
<dbReference type="InterPro" id="IPR052907">
    <property type="entry name" value="Beta-lactamase/esterase"/>
</dbReference>
<dbReference type="InterPro" id="IPR001466">
    <property type="entry name" value="Beta-lactam-related"/>
</dbReference>
<keyword evidence="3" id="KW-1185">Reference proteome</keyword>
<dbReference type="Pfam" id="PF00144">
    <property type="entry name" value="Beta-lactamase"/>
    <property type="match status" value="2"/>
</dbReference>
<name>A0ABY7G9E9_MYAAR</name>
<accession>A0ABY7G9E9</accession>
<dbReference type="PROSITE" id="PS51257">
    <property type="entry name" value="PROKAR_LIPOPROTEIN"/>
    <property type="match status" value="1"/>
</dbReference>
<feature type="domain" description="Beta-lactamase-related" evidence="1">
    <location>
        <begin position="95"/>
        <end position="142"/>
    </location>
</feature>
<sequence length="298" mass="33718">MENIKLACIIAILAVSCYFVPKSFEHKLLPIVEGDFQPEFRDVAMAFRANMEAGREKGAAFVVYHKGEPVFDMWAGYADRQSLRRWRNNTTTMMGLLNYSKPVTDYWPEFGSHGKQNITLEMLLSHQTGTHYFEEPISLRDLNTQQARIDKPSTVFNDPELREITLSSVSVTGTARGMAKLFSILSNQGQYKGDQVLKQETLTQLLTRTVTGVCPETGFHVSYTRGLQSFTNPYGETVYGQSGYGGQVVIADPSNQLSMAYASSYLSIYEFGEDPRFTDLQSKLYTNLQRYIERQLKG</sequence>
<reference evidence="2" key="1">
    <citation type="submission" date="2022-11" db="EMBL/GenBank/DDBJ databases">
        <title>Centuries of genome instability and evolution in soft-shell clam transmissible cancer (bioRxiv).</title>
        <authorList>
            <person name="Hart S.F.M."/>
            <person name="Yonemitsu M.A."/>
            <person name="Giersch R.M."/>
            <person name="Beal B.F."/>
            <person name="Arriagada G."/>
            <person name="Davis B.W."/>
            <person name="Ostrander E.A."/>
            <person name="Goff S.P."/>
            <person name="Metzger M.J."/>
        </authorList>
    </citation>
    <scope>NUCLEOTIDE SEQUENCE</scope>
    <source>
        <strain evidence="2">MELC-2E11</strain>
        <tissue evidence="2">Siphon/mantle</tissue>
    </source>
</reference>
<dbReference type="EMBL" id="CP111028">
    <property type="protein sequence ID" value="WAR31048.1"/>
    <property type="molecule type" value="Genomic_DNA"/>
</dbReference>
<dbReference type="InterPro" id="IPR012338">
    <property type="entry name" value="Beta-lactam/transpept-like"/>
</dbReference>
<dbReference type="Proteomes" id="UP001164746">
    <property type="component" value="Chromosome 17"/>
</dbReference>
<organism evidence="2 3">
    <name type="scientific">Mya arenaria</name>
    <name type="common">Soft-shell clam</name>
    <dbReference type="NCBI Taxonomy" id="6604"/>
    <lineage>
        <taxon>Eukaryota</taxon>
        <taxon>Metazoa</taxon>
        <taxon>Spiralia</taxon>
        <taxon>Lophotrochozoa</taxon>
        <taxon>Mollusca</taxon>
        <taxon>Bivalvia</taxon>
        <taxon>Autobranchia</taxon>
        <taxon>Heteroconchia</taxon>
        <taxon>Euheterodonta</taxon>
        <taxon>Imparidentia</taxon>
        <taxon>Neoheterodontei</taxon>
        <taxon>Myida</taxon>
        <taxon>Myoidea</taxon>
        <taxon>Myidae</taxon>
        <taxon>Mya</taxon>
    </lineage>
</organism>
<evidence type="ECO:0000313" key="3">
    <source>
        <dbReference type="Proteomes" id="UP001164746"/>
    </source>
</evidence>
<dbReference type="SUPFAM" id="SSF56601">
    <property type="entry name" value="beta-lactamase/transpeptidase-like"/>
    <property type="match status" value="1"/>
</dbReference>